<evidence type="ECO:0000313" key="4">
    <source>
        <dbReference type="WBParaSite" id="TCONS_00000531.p1"/>
    </source>
</evidence>
<proteinExistence type="predicted"/>
<feature type="transmembrane region" description="Helical" evidence="1">
    <location>
        <begin position="183"/>
        <end position="210"/>
    </location>
</feature>
<evidence type="ECO:0000313" key="3">
    <source>
        <dbReference type="WBParaSite" id="SSTP_0001161800.1"/>
    </source>
</evidence>
<keyword evidence="1" id="KW-0472">Membrane</keyword>
<keyword evidence="1" id="KW-1133">Transmembrane helix</keyword>
<evidence type="ECO:0000256" key="1">
    <source>
        <dbReference type="SAM" id="Phobius"/>
    </source>
</evidence>
<feature type="transmembrane region" description="Helical" evidence="1">
    <location>
        <begin position="83"/>
        <end position="106"/>
    </location>
</feature>
<name>A0A0K0EQ89_STRER</name>
<protein>
    <submittedName>
        <fullName evidence="4">Yip1 domain-containing protein</fullName>
    </submittedName>
</protein>
<feature type="transmembrane region" description="Helical" evidence="1">
    <location>
        <begin position="146"/>
        <end position="171"/>
    </location>
</feature>
<sequence length="251" mass="29666">MSIYYPPPPYVLNNDLNELESLSNNIDTALPNYYECLNNEDYQKIMPPKYIISEWYENEKNLSQYKGAKHIYEEAYFLPLPSLIILIFVNCLFITFFTIWSILFIIKNETSFTFGIYLSPETMLYLISVLIPIMVLYIFGSLFFLYIIYTPICVVIVFYTTFAVYLYLIYLVKEYILYNRNKLFLDALLIGLLAVSLGIFSTLYCTILYLDHKVLYKYLKQKKYLENEFVRINFQNAVDEFDNLEGSQSVA</sequence>
<dbReference type="WBParaSite" id="SSTP_0001161800.1">
    <property type="protein sequence ID" value="SSTP_0001161800.1"/>
    <property type="gene ID" value="SSTP_0001161800"/>
</dbReference>
<reference evidence="3" key="1">
    <citation type="submission" date="2015-08" db="UniProtKB">
        <authorList>
            <consortium name="WormBaseParasite"/>
        </authorList>
    </citation>
    <scope>IDENTIFICATION</scope>
</reference>
<feature type="transmembrane region" description="Helical" evidence="1">
    <location>
        <begin position="118"/>
        <end position="140"/>
    </location>
</feature>
<organism evidence="3">
    <name type="scientific">Strongyloides stercoralis</name>
    <name type="common">Threadworm</name>
    <dbReference type="NCBI Taxonomy" id="6248"/>
    <lineage>
        <taxon>Eukaryota</taxon>
        <taxon>Metazoa</taxon>
        <taxon>Ecdysozoa</taxon>
        <taxon>Nematoda</taxon>
        <taxon>Chromadorea</taxon>
        <taxon>Rhabditida</taxon>
        <taxon>Tylenchina</taxon>
        <taxon>Panagrolaimomorpha</taxon>
        <taxon>Strongyloidoidea</taxon>
        <taxon>Strongyloididae</taxon>
        <taxon>Strongyloides</taxon>
    </lineage>
</organism>
<evidence type="ECO:0000313" key="2">
    <source>
        <dbReference type="Proteomes" id="UP000035681"/>
    </source>
</evidence>
<accession>A0A0K0EQ89</accession>
<dbReference type="Proteomes" id="UP000035681">
    <property type="component" value="Unplaced"/>
</dbReference>
<keyword evidence="1" id="KW-0812">Transmembrane</keyword>
<keyword evidence="2" id="KW-1185">Reference proteome</keyword>
<dbReference type="WBParaSite" id="TCONS_00000531.p1">
    <property type="protein sequence ID" value="TCONS_00000531.p1"/>
    <property type="gene ID" value="XLOC_000534"/>
</dbReference>
<dbReference type="AlphaFoldDB" id="A0A0K0EQ89"/>